<evidence type="ECO:0000313" key="1">
    <source>
        <dbReference type="EMBL" id="KAJ7045070.1"/>
    </source>
</evidence>
<proteinExistence type="predicted"/>
<name>A0AAD6THG6_9AGAR</name>
<reference evidence="1" key="1">
    <citation type="submission" date="2023-03" db="EMBL/GenBank/DDBJ databases">
        <title>Massive genome expansion in bonnet fungi (Mycena s.s.) driven by repeated elements and novel gene families across ecological guilds.</title>
        <authorList>
            <consortium name="Lawrence Berkeley National Laboratory"/>
            <person name="Harder C.B."/>
            <person name="Miyauchi S."/>
            <person name="Viragh M."/>
            <person name="Kuo A."/>
            <person name="Thoen E."/>
            <person name="Andreopoulos B."/>
            <person name="Lu D."/>
            <person name="Skrede I."/>
            <person name="Drula E."/>
            <person name="Henrissat B."/>
            <person name="Morin E."/>
            <person name="Kohler A."/>
            <person name="Barry K."/>
            <person name="LaButti K."/>
            <person name="Morin E."/>
            <person name="Salamov A."/>
            <person name="Lipzen A."/>
            <person name="Mereny Z."/>
            <person name="Hegedus B."/>
            <person name="Baldrian P."/>
            <person name="Stursova M."/>
            <person name="Weitz H."/>
            <person name="Taylor A."/>
            <person name="Grigoriev I.V."/>
            <person name="Nagy L.G."/>
            <person name="Martin F."/>
            <person name="Kauserud H."/>
        </authorList>
    </citation>
    <scope>NUCLEOTIDE SEQUENCE</scope>
    <source>
        <strain evidence="1">CBHHK200</strain>
    </source>
</reference>
<dbReference type="EMBL" id="JARJCM010000005">
    <property type="protein sequence ID" value="KAJ7045070.1"/>
    <property type="molecule type" value="Genomic_DNA"/>
</dbReference>
<protein>
    <submittedName>
        <fullName evidence="1">Uncharacterized protein</fullName>
    </submittedName>
</protein>
<keyword evidence="2" id="KW-1185">Reference proteome</keyword>
<gene>
    <name evidence="1" type="ORF">C8F04DRAFT_522885</name>
</gene>
<sequence>MHDADSADPVLPAELERVIFEFAAWQDPETVFTLVLVAKRVCIWIEPELYHIMLSRKQRLFRMMQSKPSEFLRQHVHHLTISANVEHADVVHILSTCTSVHNLAIWNNTVTLPELIPLIYKLTNLQRLSINLFALFSRRSDSFHLDQFRIPPSEELPFTSLTHLSLFGLVPEQLWPVSRMLPATNAPLPHRHLPPRINKCCTQRLSSPPALDCCMDGAGGFPAARRIGY</sequence>
<dbReference type="Proteomes" id="UP001218188">
    <property type="component" value="Unassembled WGS sequence"/>
</dbReference>
<organism evidence="1 2">
    <name type="scientific">Mycena alexandri</name>
    <dbReference type="NCBI Taxonomy" id="1745969"/>
    <lineage>
        <taxon>Eukaryota</taxon>
        <taxon>Fungi</taxon>
        <taxon>Dikarya</taxon>
        <taxon>Basidiomycota</taxon>
        <taxon>Agaricomycotina</taxon>
        <taxon>Agaricomycetes</taxon>
        <taxon>Agaricomycetidae</taxon>
        <taxon>Agaricales</taxon>
        <taxon>Marasmiineae</taxon>
        <taxon>Mycenaceae</taxon>
        <taxon>Mycena</taxon>
    </lineage>
</organism>
<comment type="caution">
    <text evidence="1">The sequence shown here is derived from an EMBL/GenBank/DDBJ whole genome shotgun (WGS) entry which is preliminary data.</text>
</comment>
<dbReference type="AlphaFoldDB" id="A0AAD6THG6"/>
<evidence type="ECO:0000313" key="2">
    <source>
        <dbReference type="Proteomes" id="UP001218188"/>
    </source>
</evidence>
<dbReference type="SUPFAM" id="SSF52047">
    <property type="entry name" value="RNI-like"/>
    <property type="match status" value="1"/>
</dbReference>
<accession>A0AAD6THG6</accession>